<accession>A0ACB8UG09</accession>
<dbReference type="EMBL" id="MU274902">
    <property type="protein sequence ID" value="KAI0093225.1"/>
    <property type="molecule type" value="Genomic_DNA"/>
</dbReference>
<name>A0ACB8UG09_9APHY</name>
<comment type="caution">
    <text evidence="1">The sequence shown here is derived from an EMBL/GenBank/DDBJ whole genome shotgun (WGS) entry which is preliminary data.</text>
</comment>
<evidence type="ECO:0000313" key="1">
    <source>
        <dbReference type="EMBL" id="KAI0093225.1"/>
    </source>
</evidence>
<keyword evidence="2" id="KW-1185">Reference proteome</keyword>
<organism evidence="1 2">
    <name type="scientific">Irpex rosettiformis</name>
    <dbReference type="NCBI Taxonomy" id="378272"/>
    <lineage>
        <taxon>Eukaryota</taxon>
        <taxon>Fungi</taxon>
        <taxon>Dikarya</taxon>
        <taxon>Basidiomycota</taxon>
        <taxon>Agaricomycotina</taxon>
        <taxon>Agaricomycetes</taxon>
        <taxon>Polyporales</taxon>
        <taxon>Irpicaceae</taxon>
        <taxon>Irpex</taxon>
    </lineage>
</organism>
<dbReference type="Proteomes" id="UP001055072">
    <property type="component" value="Unassembled WGS sequence"/>
</dbReference>
<sequence>MVQVADTELIAHAQRIHGKVLVITGAGSGIGREIALLYANYGAKVVIGDIDKDAADGVVYEITDSGGLAVAQRCDVTVWDELVALFDLAMDAYGSVDVVIPNAGIIGTPWLPLQTVGGKLSPPDLKTIDVNVVGVLHTCSLALHYLVPERETLTPDSVKALILIAAFHPMYGTVQYTASKHAILGIQRSLSPVCTMKGIRSGSVHPGFVDTPLIEGLADAGVTSGFPMIPVERVAAICLAIATDTDLDTSERPWLLVDGEGVERLHDFELSEGLYKELNSRLRGSMQPAKPFNVL</sequence>
<gene>
    <name evidence="1" type="ORF">BDY19DRAFT_903002</name>
</gene>
<reference evidence="1" key="1">
    <citation type="journal article" date="2021" name="Environ. Microbiol.">
        <title>Gene family expansions and transcriptome signatures uncover fungal adaptations to wood decay.</title>
        <authorList>
            <person name="Hage H."/>
            <person name="Miyauchi S."/>
            <person name="Viragh M."/>
            <person name="Drula E."/>
            <person name="Min B."/>
            <person name="Chaduli D."/>
            <person name="Navarro D."/>
            <person name="Favel A."/>
            <person name="Norest M."/>
            <person name="Lesage-Meessen L."/>
            <person name="Balint B."/>
            <person name="Merenyi Z."/>
            <person name="de Eugenio L."/>
            <person name="Morin E."/>
            <person name="Martinez A.T."/>
            <person name="Baldrian P."/>
            <person name="Stursova M."/>
            <person name="Martinez M.J."/>
            <person name="Novotny C."/>
            <person name="Magnuson J.K."/>
            <person name="Spatafora J.W."/>
            <person name="Maurice S."/>
            <person name="Pangilinan J."/>
            <person name="Andreopoulos W."/>
            <person name="LaButti K."/>
            <person name="Hundley H."/>
            <person name="Na H."/>
            <person name="Kuo A."/>
            <person name="Barry K."/>
            <person name="Lipzen A."/>
            <person name="Henrissat B."/>
            <person name="Riley R."/>
            <person name="Ahrendt S."/>
            <person name="Nagy L.G."/>
            <person name="Grigoriev I.V."/>
            <person name="Martin F."/>
            <person name="Rosso M.N."/>
        </authorList>
    </citation>
    <scope>NUCLEOTIDE SEQUENCE</scope>
    <source>
        <strain evidence="1">CBS 384.51</strain>
    </source>
</reference>
<proteinExistence type="predicted"/>
<evidence type="ECO:0000313" key="2">
    <source>
        <dbReference type="Proteomes" id="UP001055072"/>
    </source>
</evidence>
<protein>
    <submittedName>
        <fullName evidence="1">NAD(P)-binding protein</fullName>
    </submittedName>
</protein>